<sequence length="151" mass="16822">MDEADLRRFSEVLDQRGSDPLIEDSVDADDLLDVAQKGELSETRLVTKDRDGELIRLQSGDTDSGLEHIEGRHVNGDIVRRQQANGEDTGAASLFPTGRKIEVDGKTNELPDKMDDKDVKELIYETVEEGSKDAGRGDRIQYTLRSCEARC</sequence>
<dbReference type="EMBL" id="BIXZ01000003">
    <property type="protein sequence ID" value="GCF14465.1"/>
    <property type="molecule type" value="Genomic_DNA"/>
</dbReference>
<protein>
    <submittedName>
        <fullName evidence="1">Uncharacterized protein</fullName>
    </submittedName>
</protein>
<gene>
    <name evidence="1" type="ORF">Harman_24000</name>
</gene>
<accession>A0A4C2EJB4</accession>
<name>A0A4C2EJB4_9EURY</name>
<evidence type="ECO:0000313" key="1">
    <source>
        <dbReference type="EMBL" id="GCF14465.1"/>
    </source>
</evidence>
<dbReference type="AlphaFoldDB" id="A0A4C2EJB4"/>
<dbReference type="RefSeq" id="WP_137684042.1">
    <property type="nucleotide sequence ID" value="NZ_BIXZ01000003.1"/>
</dbReference>
<dbReference type="Proteomes" id="UP000304382">
    <property type="component" value="Unassembled WGS sequence"/>
</dbReference>
<keyword evidence="2" id="KW-1185">Reference proteome</keyword>
<organism evidence="1 2">
    <name type="scientific">Haloarcula mannanilytica</name>
    <dbReference type="NCBI Taxonomy" id="2509225"/>
    <lineage>
        <taxon>Archaea</taxon>
        <taxon>Methanobacteriati</taxon>
        <taxon>Methanobacteriota</taxon>
        <taxon>Stenosarchaea group</taxon>
        <taxon>Halobacteria</taxon>
        <taxon>Halobacteriales</taxon>
        <taxon>Haloarculaceae</taxon>
        <taxon>Haloarcula</taxon>
    </lineage>
</organism>
<comment type="caution">
    <text evidence="1">The sequence shown here is derived from an EMBL/GenBank/DDBJ whole genome shotgun (WGS) entry which is preliminary data.</text>
</comment>
<dbReference type="OrthoDB" id="270977at2157"/>
<evidence type="ECO:0000313" key="2">
    <source>
        <dbReference type="Proteomes" id="UP000304382"/>
    </source>
</evidence>
<reference evidence="1 2" key="1">
    <citation type="submission" date="2019-02" db="EMBL/GenBank/DDBJ databases">
        <title>Haloarcula mannanilyticum sp. nov., a mannan degrading haloarchaeon isolated from commercial salt.</title>
        <authorList>
            <person name="Enomoto S."/>
            <person name="Shimane Y."/>
            <person name="Kamekura M."/>
            <person name="Ito T."/>
            <person name="Moriya O."/>
            <person name="Ihara K."/>
            <person name="Takahashi-Ando N."/>
            <person name="Fukushima Y."/>
            <person name="Yoshida Y."/>
            <person name="Usama R."/>
            <person name="Takai K."/>
            <person name="Minegishi H."/>
        </authorList>
    </citation>
    <scope>NUCLEOTIDE SEQUENCE [LARGE SCALE GENOMIC DNA]</scope>
    <source>
        <strain evidence="1 2">MD130-1</strain>
    </source>
</reference>
<proteinExistence type="predicted"/>